<dbReference type="PANTHER" id="PTHR22847">
    <property type="entry name" value="WD40 REPEAT PROTEIN"/>
    <property type="match status" value="1"/>
</dbReference>
<protein>
    <recommendedName>
        <fullName evidence="6">WD40 repeat domain-containing protein</fullName>
    </recommendedName>
</protein>
<feature type="repeat" description="WD" evidence="3">
    <location>
        <begin position="785"/>
        <end position="826"/>
    </location>
</feature>
<dbReference type="PROSITE" id="PS00678">
    <property type="entry name" value="WD_REPEATS_1"/>
    <property type="match status" value="1"/>
</dbReference>
<keyword evidence="1 3" id="KW-0853">WD repeat</keyword>
<evidence type="ECO:0000256" key="1">
    <source>
        <dbReference type="ARBA" id="ARBA00022574"/>
    </source>
</evidence>
<dbReference type="SMART" id="SM00320">
    <property type="entry name" value="WD40"/>
    <property type="match status" value="4"/>
</dbReference>
<dbReference type="Proteomes" id="UP000637628">
    <property type="component" value="Unassembled WGS sequence"/>
</dbReference>
<evidence type="ECO:0000256" key="3">
    <source>
        <dbReference type="PROSITE-ProRule" id="PRU00221"/>
    </source>
</evidence>
<evidence type="ECO:0008006" key="6">
    <source>
        <dbReference type="Google" id="ProtNLM"/>
    </source>
</evidence>
<evidence type="ECO:0000313" key="5">
    <source>
        <dbReference type="Proteomes" id="UP000637628"/>
    </source>
</evidence>
<dbReference type="InterPro" id="IPR001680">
    <property type="entry name" value="WD40_rpt"/>
</dbReference>
<organism evidence="4 5">
    <name type="scientific">Paractinoplanes durhamensis</name>
    <dbReference type="NCBI Taxonomy" id="113563"/>
    <lineage>
        <taxon>Bacteria</taxon>
        <taxon>Bacillati</taxon>
        <taxon>Actinomycetota</taxon>
        <taxon>Actinomycetes</taxon>
        <taxon>Micromonosporales</taxon>
        <taxon>Micromonosporaceae</taxon>
        <taxon>Paractinoplanes</taxon>
    </lineage>
</organism>
<dbReference type="InterPro" id="IPR036322">
    <property type="entry name" value="WD40_repeat_dom_sf"/>
</dbReference>
<evidence type="ECO:0000256" key="2">
    <source>
        <dbReference type="ARBA" id="ARBA00022737"/>
    </source>
</evidence>
<keyword evidence="5" id="KW-1185">Reference proteome</keyword>
<comment type="caution">
    <text evidence="4">The sequence shown here is derived from an EMBL/GenBank/DDBJ whole genome shotgun (WGS) entry which is preliminary data.</text>
</comment>
<gene>
    <name evidence="4" type="ORF">Adu01nite_32380</name>
</gene>
<dbReference type="SUPFAM" id="SSF52540">
    <property type="entry name" value="P-loop containing nucleoside triphosphate hydrolases"/>
    <property type="match status" value="1"/>
</dbReference>
<dbReference type="Pfam" id="PF00400">
    <property type="entry name" value="WD40"/>
    <property type="match status" value="1"/>
</dbReference>
<sequence length="1174" mass="126012">MDDPRFVERPWLSEALTGPLHDENCRFVLLTGEPGAGKTGIVARLARTNPSWLRYFIRWDSITPLASGDARSLLLAAGHQLAVRRPELFAGQGPDIRVEQQADEVAESGQMVGISIDEVSVSPFRKVAFSVKQKAGTASGEIVGLRIRSLNLEPRLLDLATLCEMALSEPGRAAAGEPIVVLVDAVDDRDANAGVQPENTILSWLSTAADLPPNVKFVITCRAGGPAVRQFRRARAAELAEVAFGVNADRVQDDLLAYTRAALPGRPSLERRLVAKADGNILYLAMLFRQLDLLRSESAEDYLTRTLDSIPNGLRPLYAFFIGRTRAMVEDVMVPVPPGFTPAWPALCRPVLGMLAIAQASVSAATIRSLAGLPFEPHWVEQALEWLAPYLERSESGYRLYHGSLGDFVVSAETARDHPDCYLDSDRLNGELVDRTVRAYGLARRWLAAPPYVRQFMATHAVRSSRLGTLVGDPLYLVAAQPDRLLAATSRSAEPAVRPYAKIYRTAVSWMRNQPAEVAGAYLAMHAQRLGENGFADVLARTIDLAWRQLWTYWRTPGGYAVLGSHRSDITAVTLLTSDGRDLIVSGDAAGVQRVWDPIAGEPAAPPRQSACTPIRCMTSLPGVPSGVIIAGGDTNEIEVWDVGADEATIHRLDGDAGVSALRAVRIGDATLIAAGRHNGDLLVLDAATMRPVAEPFHAQRTVVISVDLTLLDGNLVTVSTGTFGMKVHDVRTGADLERDVDLDEPLWSVATIGGPGSTHIAYDAGVGHFGIWDIATRSLVLGPLGAHPGGLTTMVAGPEPGTLVTGGFDNAVRVWEISSGRRLRNLEGHSSAVTGVCAGLAAGRPVVGSVSRDRTVRVWLDVGGEDDDQLSRVVGTSAVTIWHAGTDVYLIHAEAGDIVVRSLADGHGAHVLTDALGTDGIDPFPKIADDAIGGRAGGYMMITRSFGMAGGTYFDVDELRVGTVLGRSVLAAADYNFIVMFDLETGLRFGRALAGFTDFAAMCFLYQQDSRDDDDSHTIVACIDKGGLVWLWDAASGRPLMRAANAGLGRVEAAQFFAFSGRTLLVTATREMIEFHAPFDDLPPPPQPAVPFAGAVSVAARDFAGRILVAAQGKDWSISIFENGLQTLSIDLGTEATSMQFTERELLLVGTDRGVAVLDVRFFDDGGVYDDET</sequence>
<dbReference type="InterPro" id="IPR015943">
    <property type="entry name" value="WD40/YVTN_repeat-like_dom_sf"/>
</dbReference>
<dbReference type="InterPro" id="IPR019775">
    <property type="entry name" value="WD40_repeat_CS"/>
</dbReference>
<dbReference type="Gene3D" id="2.130.10.10">
    <property type="entry name" value="YVTN repeat-like/Quinoprotein amine dehydrogenase"/>
    <property type="match status" value="2"/>
</dbReference>
<reference evidence="4 5" key="1">
    <citation type="submission" date="2021-01" db="EMBL/GenBank/DDBJ databases">
        <title>Whole genome shotgun sequence of Actinoplanes durhamensis NBRC 14914.</title>
        <authorList>
            <person name="Komaki H."/>
            <person name="Tamura T."/>
        </authorList>
    </citation>
    <scope>NUCLEOTIDE SEQUENCE [LARGE SCALE GENOMIC DNA]</scope>
    <source>
        <strain evidence="4 5">NBRC 14914</strain>
    </source>
</reference>
<dbReference type="PANTHER" id="PTHR22847:SF637">
    <property type="entry name" value="WD REPEAT DOMAIN 5B"/>
    <property type="match status" value="1"/>
</dbReference>
<dbReference type="InterPro" id="IPR027417">
    <property type="entry name" value="P-loop_NTPase"/>
</dbReference>
<dbReference type="EMBL" id="BOML01000027">
    <property type="protein sequence ID" value="GIE01888.1"/>
    <property type="molecule type" value="Genomic_DNA"/>
</dbReference>
<dbReference type="PROSITE" id="PS50082">
    <property type="entry name" value="WD_REPEATS_2"/>
    <property type="match status" value="1"/>
</dbReference>
<dbReference type="SUPFAM" id="SSF50978">
    <property type="entry name" value="WD40 repeat-like"/>
    <property type="match status" value="2"/>
</dbReference>
<dbReference type="PROSITE" id="PS50294">
    <property type="entry name" value="WD_REPEATS_REGION"/>
    <property type="match status" value="1"/>
</dbReference>
<name>A0ABQ3YWD6_9ACTN</name>
<evidence type="ECO:0000313" key="4">
    <source>
        <dbReference type="EMBL" id="GIE01888.1"/>
    </source>
</evidence>
<keyword evidence="2" id="KW-0677">Repeat</keyword>
<accession>A0ABQ3YWD6</accession>
<proteinExistence type="predicted"/>